<feature type="region of interest" description="Disordered" evidence="5">
    <location>
        <begin position="665"/>
        <end position="685"/>
    </location>
</feature>
<comment type="subcellular location">
    <subcellularLocation>
        <location evidence="1">Membrane</location>
    </subcellularLocation>
</comment>
<feature type="region of interest" description="Disordered" evidence="5">
    <location>
        <begin position="324"/>
        <end position="346"/>
    </location>
</feature>
<evidence type="ECO:0000256" key="5">
    <source>
        <dbReference type="SAM" id="MobiDB-lite"/>
    </source>
</evidence>
<dbReference type="CDD" id="cd17039">
    <property type="entry name" value="Ubl_ubiquitin_like"/>
    <property type="match status" value="1"/>
</dbReference>
<dbReference type="Proteomes" id="UP000481861">
    <property type="component" value="Unassembled WGS sequence"/>
</dbReference>
<dbReference type="AlphaFoldDB" id="A0A7C8I9J0"/>
<protein>
    <recommendedName>
        <fullName evidence="7">Ubiquitin-like domain-containing protein</fullName>
    </recommendedName>
</protein>
<dbReference type="GO" id="GO:0016020">
    <property type="term" value="C:membrane"/>
    <property type="evidence" value="ECO:0007669"/>
    <property type="project" value="UniProtKB-SubCell"/>
</dbReference>
<proteinExistence type="predicted"/>
<feature type="compositionally biased region" description="Low complexity" evidence="5">
    <location>
        <begin position="98"/>
        <end position="110"/>
    </location>
</feature>
<dbReference type="PANTHER" id="PTHR12943">
    <property type="entry name" value="HOMOCYSTEINE-RESPONSIVE ENDOPLASMIC RETICULUM-RESIDENT UNIQUITIN-LIKE DOMAIN HERPUD PROTEIN FAMILY MEMBER"/>
    <property type="match status" value="1"/>
</dbReference>
<feature type="compositionally biased region" description="Polar residues" evidence="5">
    <location>
        <begin position="227"/>
        <end position="239"/>
    </location>
</feature>
<organism evidence="8 9">
    <name type="scientific">Massariosphaeria phaeospora</name>
    <dbReference type="NCBI Taxonomy" id="100035"/>
    <lineage>
        <taxon>Eukaryota</taxon>
        <taxon>Fungi</taxon>
        <taxon>Dikarya</taxon>
        <taxon>Ascomycota</taxon>
        <taxon>Pezizomycotina</taxon>
        <taxon>Dothideomycetes</taxon>
        <taxon>Pleosporomycetidae</taxon>
        <taxon>Pleosporales</taxon>
        <taxon>Pleosporales incertae sedis</taxon>
        <taxon>Massariosphaeria</taxon>
    </lineage>
</organism>
<evidence type="ECO:0000256" key="3">
    <source>
        <dbReference type="ARBA" id="ARBA00022989"/>
    </source>
</evidence>
<keyword evidence="2 6" id="KW-0812">Transmembrane</keyword>
<evidence type="ECO:0000256" key="6">
    <source>
        <dbReference type="SAM" id="Phobius"/>
    </source>
</evidence>
<feature type="region of interest" description="Disordered" evidence="5">
    <location>
        <begin position="98"/>
        <end position="172"/>
    </location>
</feature>
<feature type="domain" description="Ubiquitin-like" evidence="7">
    <location>
        <begin position="6"/>
        <end position="72"/>
    </location>
</feature>
<keyword evidence="4 6" id="KW-0472">Membrane</keyword>
<dbReference type="PANTHER" id="PTHR12943:SF27">
    <property type="entry name" value="HOMOCYSTEINE-INDUCED ENDOPLASMIC RETICULUM PROTEIN, ISOFORM A"/>
    <property type="match status" value="1"/>
</dbReference>
<feature type="compositionally biased region" description="Pro residues" evidence="5">
    <location>
        <begin position="111"/>
        <end position="133"/>
    </location>
</feature>
<evidence type="ECO:0000313" key="8">
    <source>
        <dbReference type="EMBL" id="KAF2873928.1"/>
    </source>
</evidence>
<feature type="compositionally biased region" description="Low complexity" evidence="5">
    <location>
        <begin position="779"/>
        <end position="791"/>
    </location>
</feature>
<dbReference type="InterPro" id="IPR039751">
    <property type="entry name" value="HERPUD1/2"/>
</dbReference>
<dbReference type="EMBL" id="JAADJZ010000006">
    <property type="protein sequence ID" value="KAF2873928.1"/>
    <property type="molecule type" value="Genomic_DNA"/>
</dbReference>
<dbReference type="OrthoDB" id="21589at2759"/>
<feature type="region of interest" description="Disordered" evidence="5">
    <location>
        <begin position="526"/>
        <end position="589"/>
    </location>
</feature>
<feature type="compositionally biased region" description="Low complexity" evidence="5">
    <location>
        <begin position="535"/>
        <end position="586"/>
    </location>
</feature>
<feature type="region of interest" description="Disordered" evidence="5">
    <location>
        <begin position="409"/>
        <end position="457"/>
    </location>
</feature>
<dbReference type="PROSITE" id="PS50053">
    <property type="entry name" value="UBIQUITIN_2"/>
    <property type="match status" value="1"/>
</dbReference>
<dbReference type="Gene3D" id="3.10.20.90">
    <property type="entry name" value="Phosphatidylinositol 3-kinase Catalytic Subunit, Chain A, domain 1"/>
    <property type="match status" value="1"/>
</dbReference>
<evidence type="ECO:0000256" key="2">
    <source>
        <dbReference type="ARBA" id="ARBA00022692"/>
    </source>
</evidence>
<dbReference type="SUPFAM" id="SSF54236">
    <property type="entry name" value="Ubiquitin-like"/>
    <property type="match status" value="1"/>
</dbReference>
<evidence type="ECO:0000256" key="1">
    <source>
        <dbReference type="ARBA" id="ARBA00004370"/>
    </source>
</evidence>
<feature type="compositionally biased region" description="Low complexity" evidence="5">
    <location>
        <begin position="665"/>
        <end position="679"/>
    </location>
</feature>
<feature type="compositionally biased region" description="Polar residues" evidence="5">
    <location>
        <begin position="434"/>
        <end position="456"/>
    </location>
</feature>
<dbReference type="InterPro" id="IPR029071">
    <property type="entry name" value="Ubiquitin-like_domsf"/>
</dbReference>
<feature type="region of interest" description="Disordered" evidence="5">
    <location>
        <begin position="184"/>
        <end position="242"/>
    </location>
</feature>
<keyword evidence="3 6" id="KW-1133">Transmembrane helix</keyword>
<name>A0A7C8I9J0_9PLEO</name>
<gene>
    <name evidence="8" type="ORF">BDV95DRAFT_626826</name>
</gene>
<feature type="region of interest" description="Disordered" evidence="5">
    <location>
        <begin position="753"/>
        <end position="815"/>
    </location>
</feature>
<evidence type="ECO:0000256" key="4">
    <source>
        <dbReference type="ARBA" id="ARBA00023136"/>
    </source>
</evidence>
<dbReference type="GO" id="GO:0030968">
    <property type="term" value="P:endoplasmic reticulum unfolded protein response"/>
    <property type="evidence" value="ECO:0007669"/>
    <property type="project" value="TreeGrafter"/>
</dbReference>
<reference evidence="8 9" key="1">
    <citation type="submission" date="2020-01" db="EMBL/GenBank/DDBJ databases">
        <authorList>
            <consortium name="DOE Joint Genome Institute"/>
            <person name="Haridas S."/>
            <person name="Albert R."/>
            <person name="Binder M."/>
            <person name="Bloem J."/>
            <person name="Labutti K."/>
            <person name="Salamov A."/>
            <person name="Andreopoulos B."/>
            <person name="Baker S.E."/>
            <person name="Barry K."/>
            <person name="Bills G."/>
            <person name="Bluhm B.H."/>
            <person name="Cannon C."/>
            <person name="Castanera R."/>
            <person name="Culley D.E."/>
            <person name="Daum C."/>
            <person name="Ezra D."/>
            <person name="Gonzalez J.B."/>
            <person name="Henrissat B."/>
            <person name="Kuo A."/>
            <person name="Liang C."/>
            <person name="Lipzen A."/>
            <person name="Lutzoni F."/>
            <person name="Magnuson J."/>
            <person name="Mondo S."/>
            <person name="Nolan M."/>
            <person name="Ohm R."/>
            <person name="Pangilinan J."/>
            <person name="Park H.-J.H."/>
            <person name="Ramirez L."/>
            <person name="Alfaro M."/>
            <person name="Sun H."/>
            <person name="Tritt A."/>
            <person name="Yoshinaga Y."/>
            <person name="Zwiers L.-H.L."/>
            <person name="Turgeon B.G."/>
            <person name="Goodwin S.B."/>
            <person name="Spatafora J.W."/>
            <person name="Crous P.W."/>
            <person name="Grigoriev I.V."/>
        </authorList>
    </citation>
    <scope>NUCLEOTIDE SEQUENCE [LARGE SCALE GENOMIC DNA]</scope>
    <source>
        <strain evidence="8 9">CBS 611.86</strain>
    </source>
</reference>
<feature type="compositionally biased region" description="Low complexity" evidence="5">
    <location>
        <begin position="412"/>
        <end position="425"/>
    </location>
</feature>
<evidence type="ECO:0000313" key="9">
    <source>
        <dbReference type="Proteomes" id="UP000481861"/>
    </source>
</evidence>
<feature type="transmembrane region" description="Helical" evidence="6">
    <location>
        <begin position="596"/>
        <end position="616"/>
    </location>
</feature>
<feature type="compositionally biased region" description="Low complexity" evidence="5">
    <location>
        <begin position="184"/>
        <end position="220"/>
    </location>
</feature>
<comment type="caution">
    <text evidence="8">The sequence shown here is derived from an EMBL/GenBank/DDBJ whole genome shotgun (WGS) entry which is preliminary data.</text>
</comment>
<feature type="compositionally biased region" description="Basic and acidic residues" evidence="5">
    <location>
        <begin position="753"/>
        <end position="778"/>
    </location>
</feature>
<evidence type="ECO:0000259" key="7">
    <source>
        <dbReference type="PROSITE" id="PS50053"/>
    </source>
</evidence>
<dbReference type="InterPro" id="IPR000626">
    <property type="entry name" value="Ubiquitin-like_dom"/>
</dbReference>
<accession>A0A7C8I9J0</accession>
<feature type="compositionally biased region" description="Basic residues" evidence="5">
    <location>
        <begin position="151"/>
        <end position="162"/>
    </location>
</feature>
<sequence length="815" mass="88897">MADDQLTINLKVLSPSTEVDDNLNFHKLPASTTIKELRLKIQDAVASRPAAERMRLIYRGKVLPTESETLANVFGLDNIRNSPDWSLHLVLRELNVNQSSAPSPAPRSATAPPPPNPFRPAQFPPQTTPPPTNPFRAAPQPRPNSQPQVPHPHHHHHHHHHPQQPQNPFGRLAIPPELQQHLAQAMPPNWPPNNAQNPVPNQQPRNDSTASSESAQAQAAPGRTGVTPEQPNIAPNSSRTIRHEAIGPNGERWTMTFNNTNITIPANAHQHPILPRAFPHPPGFPIPARPVGSPAPGETVERAVSRVRESLQAASQERENINTLISGPRDQAAAPGPTPSSSPPTWRLDQIRHHIRSLAQNLDQVERGLASIATDPVMAQNRDVISLRADAQFLRGQTGVLNAMVDRLARESSASSQPSTQSTPSNVPVPASTIGAQSQSGPTQVQTSQGTGQPSVANMDPELFILSSPQGPVGILFDQRGTYSTAPMVSTLPFQTFTQQFSSNRQIIAGIGQQIAQNSNHLHNQLAAARPTRTQQPGPGAQAGADQPQNQNQNQNQNQDQNQNQNQDQNQNQNQNANQNANQNQNGVPAAENDRLGVMAGHVWLLLKLAVFIYFFAGGGGWYRPVMMGIVGVLVYLAQIGMFEDQFNLVRRHFEALLPLAERPQGAAAEQQQQTARRPNQNQNLTPEGAAQRLVRQHQNQRLGWIRETMRGAERSVAIFLASLWPGIGERMVEAQEARVRRVEEERLRLEEAQRQEAEAEQAKQAEEAGEGGEKKNAVENGPSGESSSSVDKGKGKGKERAEVAVEEGASSSSS</sequence>
<feature type="transmembrane region" description="Helical" evidence="6">
    <location>
        <begin position="622"/>
        <end position="643"/>
    </location>
</feature>
<keyword evidence="9" id="KW-1185">Reference proteome</keyword>
<feature type="compositionally biased region" description="Basic and acidic residues" evidence="5">
    <location>
        <begin position="792"/>
        <end position="804"/>
    </location>
</feature>